<proteinExistence type="predicted"/>
<gene>
    <name evidence="1" type="ORF">V5F89_04080</name>
</gene>
<sequence>MNMSESTQQDSRYPLEALPRRIFLDSCTAQTLRDYDYYIYEGEPVPPSDRLHTIPEGMENLDALRRIFLLNERALFEWIVSGASMQEAHDKRDPGHMQWLWDVADHSGVCLDDDAATTESETLAARLSESRFGYLSKKDRLLLQHAIALRCQGFLTMERRLPRNAAHIREQLGLLVLTPRMHWEMLHPWAALWL</sequence>
<protein>
    <submittedName>
        <fullName evidence="1">Uncharacterized protein</fullName>
    </submittedName>
</protein>
<keyword evidence="2" id="KW-1185">Reference proteome</keyword>
<reference evidence="1 2" key="1">
    <citation type="submission" date="2024-02" db="EMBL/GenBank/DDBJ databases">
        <title>The whole genome sequence of five bacterial samples isolated from Abu Dhabi Sabkha-shore region.</title>
        <authorList>
            <person name="Sudalaimuthuasari N."/>
            <person name="Sarfraz B."/>
            <person name="Tuyisabe J.D."/>
            <person name="Mugisha Ntwali L.D.M."/>
            <person name="Ali A.I.A.A."/>
            <person name="Almansoori S.Z.A."/>
            <person name="Alajami H.S.A."/>
            <person name="Almeqbaali A.A.S."/>
            <person name="Kundu B."/>
            <person name="Saeed E.E."/>
            <person name="Sukumarinath V."/>
            <person name="Mishra A.K."/>
            <person name="Hazzouri K.M."/>
            <person name="Almaskari R."/>
            <person name="Sharma A.K."/>
            <person name="Amiri K.M.A."/>
        </authorList>
    </citation>
    <scope>NUCLEOTIDE SEQUENCE [LARGE SCALE GENOMIC DNA]</scope>
    <source>
        <strain evidence="2">kcgeb_sd</strain>
    </source>
</reference>
<dbReference type="RefSeq" id="WP_338446978.1">
    <property type="nucleotide sequence ID" value="NZ_CP144918.1"/>
</dbReference>
<dbReference type="EMBL" id="CP144918">
    <property type="protein sequence ID" value="WWA48092.1"/>
    <property type="molecule type" value="Genomic_DNA"/>
</dbReference>
<dbReference type="Proteomes" id="UP001335183">
    <property type="component" value="Chromosome"/>
</dbReference>
<organism evidence="1 2">
    <name type="scientific">Pelagerythrobacter marensis</name>
    <dbReference type="NCBI Taxonomy" id="543877"/>
    <lineage>
        <taxon>Bacteria</taxon>
        <taxon>Pseudomonadati</taxon>
        <taxon>Pseudomonadota</taxon>
        <taxon>Alphaproteobacteria</taxon>
        <taxon>Sphingomonadales</taxon>
        <taxon>Erythrobacteraceae</taxon>
        <taxon>Pelagerythrobacter</taxon>
    </lineage>
</organism>
<accession>A0ABZ2D8H6</accession>
<evidence type="ECO:0000313" key="2">
    <source>
        <dbReference type="Proteomes" id="UP001335183"/>
    </source>
</evidence>
<name>A0ABZ2D8H6_9SPHN</name>
<evidence type="ECO:0000313" key="1">
    <source>
        <dbReference type="EMBL" id="WWA48092.1"/>
    </source>
</evidence>